<reference evidence="3" key="1">
    <citation type="submission" date="2021-02" db="EMBL/GenBank/DDBJ databases">
        <authorList>
            <person name="Dougan E. K."/>
            <person name="Rhodes N."/>
            <person name="Thang M."/>
            <person name="Chan C."/>
        </authorList>
    </citation>
    <scope>NUCLEOTIDE SEQUENCE</scope>
</reference>
<dbReference type="Gene3D" id="3.40.50.1910">
    <property type="match status" value="2"/>
</dbReference>
<dbReference type="GO" id="GO:0016192">
    <property type="term" value="P:vesicle-mediated transport"/>
    <property type="evidence" value="ECO:0007669"/>
    <property type="project" value="InterPro"/>
</dbReference>
<evidence type="ECO:0000313" key="4">
    <source>
        <dbReference type="Proteomes" id="UP000626109"/>
    </source>
</evidence>
<gene>
    <name evidence="3" type="ORF">PGLA2088_LOCUS50755</name>
</gene>
<sequence length="666" mass="74174">MADPAVTEIVDAVRSDVRAKLLDLLDEVAGRKVLMLDSTIVGPLDLIVSPSDLKDHGVQNWYKLSETAVSSDCSQMIFLVRCARVELIDMIAAQILADEAEGKDRMYVVVFVPRKTEQCVERLGRSNVRANVRIAECAVHYFPFDKDILSMEIPGVFHDFHVLGDPSGPFYAAKALMSLQSLVGTIPSVHAIGGAAKTLVDVMLRLRKEEQVSQALKEPKPLREQELCQAGVPPVAPLRNGAAASRRREGATSQAKSQPASLQPQPQEGARKAQGGPKISEVVVIDRRVDLFSVLCSQFTYQALIDMSLGVQNNSTDISSASWAKDRSTVRLSPDDPFYQEIRDLHIDRLGPLLQEKARAIQKTYSEKDNVKSPNEMAEYIKKFKTAQSAHPVVEIHINLAHDLKDAIQTEDYKQLLKLEDDITAQSTASQSCLDSIEDLMDDQKPIHEALRLLCLYSLVNNGIKAKQLDQLKRSIIQSYGYEHLLTLSNMERVGILRYQQGKSVWSGIKRQFNLFVEDNVAEKDISYAYSGYAPLSVRLVQFTRSQPKGWRGCQDALSLLYGPAQELQQQTPSAPEPDPTQPAVVLVFFLGGVTYGEVAALRRLSELEEGRRRFLIVTTEFINCKKLFESLKCKQVFNQAPVESSKSARTQEKKSGLAAFWPGSR</sequence>
<feature type="region of interest" description="Disordered" evidence="2">
    <location>
        <begin position="226"/>
        <end position="276"/>
    </location>
</feature>
<evidence type="ECO:0008006" key="5">
    <source>
        <dbReference type="Google" id="ProtNLM"/>
    </source>
</evidence>
<evidence type="ECO:0000256" key="2">
    <source>
        <dbReference type="SAM" id="MobiDB-lite"/>
    </source>
</evidence>
<dbReference type="Gene3D" id="1.25.40.850">
    <property type="match status" value="1"/>
</dbReference>
<dbReference type="InterPro" id="IPR027482">
    <property type="entry name" value="Sec1-like_dom2"/>
</dbReference>
<dbReference type="Pfam" id="PF00995">
    <property type="entry name" value="Sec1"/>
    <property type="match status" value="1"/>
</dbReference>
<dbReference type="EMBL" id="CAJNNW010037462">
    <property type="protein sequence ID" value="CAE8741978.1"/>
    <property type="molecule type" value="Genomic_DNA"/>
</dbReference>
<comment type="similarity">
    <text evidence="1">Belongs to the STXBP/unc-18/SEC1 family.</text>
</comment>
<dbReference type="Proteomes" id="UP000626109">
    <property type="component" value="Unassembled WGS sequence"/>
</dbReference>
<evidence type="ECO:0000313" key="3">
    <source>
        <dbReference type="EMBL" id="CAE8741978.1"/>
    </source>
</evidence>
<comment type="caution">
    <text evidence="3">The sequence shown here is derived from an EMBL/GenBank/DDBJ whole genome shotgun (WGS) entry which is preliminary data.</text>
</comment>
<dbReference type="SUPFAM" id="SSF56815">
    <property type="entry name" value="Sec1/munc18-like (SM) proteins"/>
    <property type="match status" value="1"/>
</dbReference>
<protein>
    <recommendedName>
        <fullName evidence="5">Vacuolar protein sorting-associated protein 33A</fullName>
    </recommendedName>
</protein>
<dbReference type="InterPro" id="IPR036045">
    <property type="entry name" value="Sec1-like_sf"/>
</dbReference>
<proteinExistence type="inferred from homology"/>
<dbReference type="AlphaFoldDB" id="A0A813LYT7"/>
<dbReference type="InterPro" id="IPR001619">
    <property type="entry name" value="Sec1-like"/>
</dbReference>
<evidence type="ECO:0000256" key="1">
    <source>
        <dbReference type="ARBA" id="ARBA00009884"/>
    </source>
</evidence>
<dbReference type="Gene3D" id="3.40.50.2060">
    <property type="match status" value="1"/>
</dbReference>
<dbReference type="InterPro" id="IPR043155">
    <property type="entry name" value="VPS33_dom3b"/>
</dbReference>
<dbReference type="PANTHER" id="PTHR11679">
    <property type="entry name" value="VESICLE PROTEIN SORTING-ASSOCIATED"/>
    <property type="match status" value="1"/>
</dbReference>
<name>A0A813LYT7_POLGL</name>
<dbReference type="PIRSF" id="PIRSF005715">
    <property type="entry name" value="VPS45_Sec1"/>
    <property type="match status" value="1"/>
</dbReference>
<accession>A0A813LYT7</accession>
<feature type="region of interest" description="Disordered" evidence="2">
    <location>
        <begin position="645"/>
        <end position="666"/>
    </location>
</feature>
<dbReference type="InterPro" id="IPR043154">
    <property type="entry name" value="Sec-1-like_dom1"/>
</dbReference>
<organism evidence="3 4">
    <name type="scientific">Polarella glacialis</name>
    <name type="common">Dinoflagellate</name>
    <dbReference type="NCBI Taxonomy" id="89957"/>
    <lineage>
        <taxon>Eukaryota</taxon>
        <taxon>Sar</taxon>
        <taxon>Alveolata</taxon>
        <taxon>Dinophyceae</taxon>
        <taxon>Suessiales</taxon>
        <taxon>Suessiaceae</taxon>
        <taxon>Polarella</taxon>
    </lineage>
</organism>
<feature type="compositionally biased region" description="Polar residues" evidence="2">
    <location>
        <begin position="251"/>
        <end position="266"/>
    </location>
</feature>